<sequence length="221" mass="22969">MKKEKSPKGEQVTVYLEPGLRAVLKVAAAEKGSSASSLVEAALRAYLRKLGFQITSRGPTADATAAEDTVAPPALATIEKTLADHAAALQAIQEQLASLKAARAPAPLAMPEGEFTKVESIILDMICAGGLKGASAADIKRRLDAKGIAYGPRRAALSNLHKQGILRRWKWDWRLVEASAEGKEGGPRDSGVLADQASASPPPHAPSGPPPGTATRGGVQA</sequence>
<dbReference type="SUPFAM" id="SSF47598">
    <property type="entry name" value="Ribbon-helix-helix"/>
    <property type="match status" value="1"/>
</dbReference>
<protein>
    <recommendedName>
        <fullName evidence="5">Ribbon-helix-helix protein CopG domain-containing protein</fullName>
    </recommendedName>
</protein>
<keyword evidence="4" id="KW-1185">Reference proteome</keyword>
<gene>
    <name evidence="3" type="ORF">LKMONMHP_2383</name>
</gene>
<dbReference type="RefSeq" id="WP_238311375.1">
    <property type="nucleotide sequence ID" value="NZ_BPQV01000006.1"/>
</dbReference>
<dbReference type="InterPro" id="IPR013321">
    <property type="entry name" value="Arc_rbn_hlx_hlx"/>
</dbReference>
<dbReference type="InterPro" id="IPR010985">
    <property type="entry name" value="Ribbon_hlx_hlx"/>
</dbReference>
<keyword evidence="1" id="KW-0175">Coiled coil</keyword>
<evidence type="ECO:0000256" key="2">
    <source>
        <dbReference type="SAM" id="MobiDB-lite"/>
    </source>
</evidence>
<feature type="region of interest" description="Disordered" evidence="2">
    <location>
        <begin position="180"/>
        <end position="221"/>
    </location>
</feature>
<organism evidence="3 4">
    <name type="scientific">Methylobacterium organophilum</name>
    <dbReference type="NCBI Taxonomy" id="410"/>
    <lineage>
        <taxon>Bacteria</taxon>
        <taxon>Pseudomonadati</taxon>
        <taxon>Pseudomonadota</taxon>
        <taxon>Alphaproteobacteria</taxon>
        <taxon>Hyphomicrobiales</taxon>
        <taxon>Methylobacteriaceae</taxon>
        <taxon>Methylobacterium</taxon>
    </lineage>
</organism>
<evidence type="ECO:0008006" key="5">
    <source>
        <dbReference type="Google" id="ProtNLM"/>
    </source>
</evidence>
<evidence type="ECO:0000256" key="1">
    <source>
        <dbReference type="SAM" id="Coils"/>
    </source>
</evidence>
<reference evidence="3" key="1">
    <citation type="journal article" date="2021" name="Front. Microbiol.">
        <title>Comprehensive Comparative Genomics and Phenotyping of Methylobacterium Species.</title>
        <authorList>
            <person name="Alessa O."/>
            <person name="Ogura Y."/>
            <person name="Fujitani Y."/>
            <person name="Takami H."/>
            <person name="Hayashi T."/>
            <person name="Sahin N."/>
            <person name="Tani A."/>
        </authorList>
    </citation>
    <scope>NUCLEOTIDE SEQUENCE</scope>
    <source>
        <strain evidence="3">NBRC 15689</strain>
    </source>
</reference>
<feature type="compositionally biased region" description="Pro residues" evidence="2">
    <location>
        <begin position="200"/>
        <end position="212"/>
    </location>
</feature>
<name>A0ABQ4T876_METOR</name>
<evidence type="ECO:0000313" key="3">
    <source>
        <dbReference type="EMBL" id="GJE27523.1"/>
    </source>
</evidence>
<dbReference type="Gene3D" id="1.10.1220.10">
    <property type="entry name" value="Met repressor-like"/>
    <property type="match status" value="1"/>
</dbReference>
<feature type="coiled-coil region" evidence="1">
    <location>
        <begin position="75"/>
        <end position="102"/>
    </location>
</feature>
<dbReference type="Proteomes" id="UP001055156">
    <property type="component" value="Unassembled WGS sequence"/>
</dbReference>
<accession>A0ABQ4T876</accession>
<comment type="caution">
    <text evidence="3">The sequence shown here is derived from an EMBL/GenBank/DDBJ whole genome shotgun (WGS) entry which is preliminary data.</text>
</comment>
<dbReference type="EMBL" id="BPQV01000006">
    <property type="protein sequence ID" value="GJE27523.1"/>
    <property type="molecule type" value="Genomic_DNA"/>
</dbReference>
<dbReference type="CDD" id="cd21631">
    <property type="entry name" value="RHH_CopG_NikR-like"/>
    <property type="match status" value="1"/>
</dbReference>
<reference evidence="3" key="2">
    <citation type="submission" date="2021-08" db="EMBL/GenBank/DDBJ databases">
        <authorList>
            <person name="Tani A."/>
            <person name="Ola A."/>
            <person name="Ogura Y."/>
            <person name="Katsura K."/>
            <person name="Hayashi T."/>
        </authorList>
    </citation>
    <scope>NUCLEOTIDE SEQUENCE</scope>
    <source>
        <strain evidence="3">NBRC 15689</strain>
    </source>
</reference>
<evidence type="ECO:0000313" key="4">
    <source>
        <dbReference type="Proteomes" id="UP001055156"/>
    </source>
</evidence>
<proteinExistence type="predicted"/>